<evidence type="ECO:0000313" key="2">
    <source>
        <dbReference type="Proteomes" id="UP000290649"/>
    </source>
</evidence>
<proteinExistence type="predicted"/>
<evidence type="ECO:0000313" key="1">
    <source>
        <dbReference type="EMBL" id="RXJ02409.1"/>
    </source>
</evidence>
<dbReference type="AlphaFoldDB" id="A0A4Q0VW50"/>
<dbReference type="Proteomes" id="UP000290649">
    <property type="component" value="Unassembled WGS sequence"/>
</dbReference>
<keyword evidence="2" id="KW-1185">Reference proteome</keyword>
<organism evidence="1 2">
    <name type="scientific">Anaerobacillus alkaliphilus</name>
    <dbReference type="NCBI Taxonomy" id="1548597"/>
    <lineage>
        <taxon>Bacteria</taxon>
        <taxon>Bacillati</taxon>
        <taxon>Bacillota</taxon>
        <taxon>Bacilli</taxon>
        <taxon>Bacillales</taxon>
        <taxon>Bacillaceae</taxon>
        <taxon>Anaerobacillus</taxon>
    </lineage>
</organism>
<dbReference type="EMBL" id="QOUX01000025">
    <property type="protein sequence ID" value="RXJ02409.1"/>
    <property type="molecule type" value="Genomic_DNA"/>
</dbReference>
<comment type="caution">
    <text evidence="1">The sequence shown here is derived from an EMBL/GenBank/DDBJ whole genome shotgun (WGS) entry which is preliminary data.</text>
</comment>
<protein>
    <submittedName>
        <fullName evidence="1">Uncharacterized protein</fullName>
    </submittedName>
</protein>
<gene>
    <name evidence="1" type="ORF">DS745_06810</name>
</gene>
<reference evidence="1 2" key="1">
    <citation type="journal article" date="2019" name="Int. J. Syst. Evol. Microbiol.">
        <title>Anaerobacillus alkaliphilus sp. nov., a novel alkaliphilic and moderately halophilic bacterium.</title>
        <authorList>
            <person name="Borsodi A.K."/>
            <person name="Aszalos J.M."/>
            <person name="Bihari P."/>
            <person name="Nagy I."/>
            <person name="Schumann P."/>
            <person name="Sproer C."/>
            <person name="Kovacs A.L."/>
            <person name="Boka K."/>
            <person name="Dobosy P."/>
            <person name="Ovari M."/>
            <person name="Szili-Kovacs T."/>
            <person name="Toth E."/>
        </authorList>
    </citation>
    <scope>NUCLEOTIDE SEQUENCE [LARGE SCALE GENOMIC DNA]</scope>
    <source>
        <strain evidence="1 2">B16-10</strain>
    </source>
</reference>
<accession>A0A4Q0VW50</accession>
<sequence length="72" mass="7716">MSTNNGGVLDILRKLAPGAPVAEIYLRGKKVPLVNYVTMTGDLVFFNGPNCEVCVFEVADINGVCFLPVEAD</sequence>
<name>A0A4Q0VW50_9BACI</name>
<dbReference type="RefSeq" id="WP_129077513.1">
    <property type="nucleotide sequence ID" value="NZ_QOUX01000025.1"/>
</dbReference>